<dbReference type="GO" id="GO:0003677">
    <property type="term" value="F:DNA binding"/>
    <property type="evidence" value="ECO:0007669"/>
    <property type="project" value="UniProtKB-KW"/>
</dbReference>
<dbReference type="GO" id="GO:0003700">
    <property type="term" value="F:DNA-binding transcription factor activity"/>
    <property type="evidence" value="ECO:0007669"/>
    <property type="project" value="TreeGrafter"/>
</dbReference>
<dbReference type="Proteomes" id="UP000199693">
    <property type="component" value="Unassembled WGS sequence"/>
</dbReference>
<reference evidence="6 7" key="2">
    <citation type="submission" date="2017-06" db="EMBL/GenBank/DDBJ databases">
        <authorList>
            <person name="Varghese N."/>
            <person name="Submissions S."/>
        </authorList>
    </citation>
    <scope>NUCLEOTIDE SEQUENCE [LARGE SCALE GENOMIC DNA]</scope>
    <source>
        <strain evidence="6 7">RLD-1</strain>
    </source>
</reference>
<keyword evidence="1" id="KW-0805">Transcription regulation</keyword>
<dbReference type="InterPro" id="IPR050807">
    <property type="entry name" value="TransReg_Diox_bact_type"/>
</dbReference>
<dbReference type="EMBL" id="FZPC01000038">
    <property type="protein sequence ID" value="SNT50832.1"/>
    <property type="molecule type" value="Genomic_DNA"/>
</dbReference>
<dbReference type="AlphaFoldDB" id="A0A239N8M3"/>
<dbReference type="CDD" id="cd00093">
    <property type="entry name" value="HTH_XRE"/>
    <property type="match status" value="1"/>
</dbReference>
<dbReference type="Pfam" id="PF07883">
    <property type="entry name" value="Cupin_2"/>
    <property type="match status" value="1"/>
</dbReference>
<dbReference type="Proteomes" id="UP000198309">
    <property type="component" value="Unassembled WGS sequence"/>
</dbReference>
<dbReference type="InterPro" id="IPR013096">
    <property type="entry name" value="Cupin_2"/>
</dbReference>
<dbReference type="CDD" id="cd02209">
    <property type="entry name" value="cupin_XRE_C"/>
    <property type="match status" value="1"/>
</dbReference>
<evidence type="ECO:0000313" key="5">
    <source>
        <dbReference type="EMBL" id="SDK94860.1"/>
    </source>
</evidence>
<dbReference type="SUPFAM" id="SSF47413">
    <property type="entry name" value="lambda repressor-like DNA-binding domains"/>
    <property type="match status" value="1"/>
</dbReference>
<dbReference type="SUPFAM" id="SSF51182">
    <property type="entry name" value="RmlC-like cupins"/>
    <property type="match status" value="1"/>
</dbReference>
<dbReference type="InterPro" id="IPR014710">
    <property type="entry name" value="RmlC-like_jellyroll"/>
</dbReference>
<proteinExistence type="predicted"/>
<dbReference type="SMART" id="SM00530">
    <property type="entry name" value="HTH_XRE"/>
    <property type="match status" value="1"/>
</dbReference>
<protein>
    <submittedName>
        <fullName evidence="5">Transcriptional regulator, XRE family with cupin sensor</fullName>
    </submittedName>
</protein>
<dbReference type="InterPro" id="IPR001387">
    <property type="entry name" value="Cro/C1-type_HTH"/>
</dbReference>
<evidence type="ECO:0000259" key="4">
    <source>
        <dbReference type="PROSITE" id="PS50943"/>
    </source>
</evidence>
<gene>
    <name evidence="5" type="ORF">SAMN05216189_105939</name>
    <name evidence="6" type="ORF">SAMN06295949_13861</name>
</gene>
<dbReference type="PANTHER" id="PTHR46797">
    <property type="entry name" value="HTH-TYPE TRANSCRIPTIONAL REGULATOR"/>
    <property type="match status" value="1"/>
</dbReference>
<organism evidence="5 8">
    <name type="scientific">Pseudomonas delhiensis</name>
    <dbReference type="NCBI Taxonomy" id="366289"/>
    <lineage>
        <taxon>Bacteria</taxon>
        <taxon>Pseudomonadati</taxon>
        <taxon>Pseudomonadota</taxon>
        <taxon>Gammaproteobacteria</taxon>
        <taxon>Pseudomonadales</taxon>
        <taxon>Pseudomonadaceae</taxon>
        <taxon>Pseudomonas</taxon>
    </lineage>
</organism>
<dbReference type="PANTHER" id="PTHR46797:SF23">
    <property type="entry name" value="HTH-TYPE TRANSCRIPTIONAL REGULATOR SUTR"/>
    <property type="match status" value="1"/>
</dbReference>
<keyword evidence="3" id="KW-0804">Transcription</keyword>
<evidence type="ECO:0000256" key="1">
    <source>
        <dbReference type="ARBA" id="ARBA00023015"/>
    </source>
</evidence>
<keyword evidence="2" id="KW-0238">DNA-binding</keyword>
<evidence type="ECO:0000256" key="2">
    <source>
        <dbReference type="ARBA" id="ARBA00023125"/>
    </source>
</evidence>
<dbReference type="GO" id="GO:0005829">
    <property type="term" value="C:cytosol"/>
    <property type="evidence" value="ECO:0007669"/>
    <property type="project" value="TreeGrafter"/>
</dbReference>
<evidence type="ECO:0000256" key="3">
    <source>
        <dbReference type="ARBA" id="ARBA00023163"/>
    </source>
</evidence>
<dbReference type="PROSITE" id="PS50943">
    <property type="entry name" value="HTH_CROC1"/>
    <property type="match status" value="1"/>
</dbReference>
<reference evidence="5 8" key="1">
    <citation type="submission" date="2016-10" db="EMBL/GenBank/DDBJ databases">
        <authorList>
            <person name="de Groot N.N."/>
        </authorList>
    </citation>
    <scope>NUCLEOTIDE SEQUENCE [LARGE SCALE GENOMIC DNA]</scope>
    <source>
        <strain evidence="5 8">CCM 7361</strain>
    </source>
</reference>
<dbReference type="InterPro" id="IPR010982">
    <property type="entry name" value="Lambda_DNA-bd_dom_sf"/>
</dbReference>
<dbReference type="Pfam" id="PF01381">
    <property type="entry name" value="HTH_3"/>
    <property type="match status" value="1"/>
</dbReference>
<keyword evidence="7" id="KW-1185">Reference proteome</keyword>
<dbReference type="EMBL" id="FNEC01000059">
    <property type="protein sequence ID" value="SDK94860.1"/>
    <property type="molecule type" value="Genomic_DNA"/>
</dbReference>
<evidence type="ECO:0000313" key="6">
    <source>
        <dbReference type="EMBL" id="SNT50832.1"/>
    </source>
</evidence>
<dbReference type="Gene3D" id="2.60.120.10">
    <property type="entry name" value="Jelly Rolls"/>
    <property type="match status" value="1"/>
</dbReference>
<sequence length="202" mass="22052">MLMCNIMRKTGRMSNILPNTNERPSVLVHVADNVKTLRRAAGLSQDALAKASGVSRRMLVGIESGDTNVSLATLDRIAAALAVTFADLVRAPQAGDLARVDVVAWAGRQADSRGTLLASTPARGQAELWHWALAPGDSYDAEPDAEGWYDMVYVIEGHLTLEIGDQRWEVACGGFHVFKSNQRFSYRNLGDGLLRFVRNVVN</sequence>
<evidence type="ECO:0000313" key="7">
    <source>
        <dbReference type="Proteomes" id="UP000198309"/>
    </source>
</evidence>
<name>A0A239N8M3_9PSED</name>
<accession>A0A239N8M3</accession>
<dbReference type="InterPro" id="IPR011051">
    <property type="entry name" value="RmlC_Cupin_sf"/>
</dbReference>
<dbReference type="Gene3D" id="1.10.260.40">
    <property type="entry name" value="lambda repressor-like DNA-binding domains"/>
    <property type="match status" value="1"/>
</dbReference>
<evidence type="ECO:0000313" key="8">
    <source>
        <dbReference type="Proteomes" id="UP000199693"/>
    </source>
</evidence>
<feature type="domain" description="HTH cro/C1-type" evidence="4">
    <location>
        <begin position="34"/>
        <end position="88"/>
    </location>
</feature>